<protein>
    <recommendedName>
        <fullName evidence="3">PepSY domain-containing protein</fullName>
    </recommendedName>
</protein>
<comment type="caution">
    <text evidence="4">The sequence shown here is derived from an EMBL/GenBank/DDBJ whole genome shotgun (WGS) entry which is preliminary data.</text>
</comment>
<feature type="compositionally biased region" description="Polar residues" evidence="1">
    <location>
        <begin position="211"/>
        <end position="220"/>
    </location>
</feature>
<dbReference type="RefSeq" id="WP_160876710.1">
    <property type="nucleotide sequence ID" value="NZ_WUEK01000004.1"/>
</dbReference>
<feature type="compositionally biased region" description="Low complexity" evidence="1">
    <location>
        <begin position="34"/>
        <end position="59"/>
    </location>
</feature>
<dbReference type="PROSITE" id="PS51257">
    <property type="entry name" value="PROKAR_LIPOPROTEIN"/>
    <property type="match status" value="1"/>
</dbReference>
<feature type="region of interest" description="Disordered" evidence="1">
    <location>
        <begin position="28"/>
        <end position="73"/>
    </location>
</feature>
<name>A0A6L7EUI4_9ACTN</name>
<feature type="region of interest" description="Disordered" evidence="1">
    <location>
        <begin position="122"/>
        <end position="148"/>
    </location>
</feature>
<proteinExistence type="predicted"/>
<accession>A0A6L7EUI4</accession>
<reference evidence="4 5" key="1">
    <citation type="submission" date="2019-12" db="EMBL/GenBank/DDBJ databases">
        <authorList>
            <person name="Kun Z."/>
        </authorList>
    </citation>
    <scope>NUCLEOTIDE SEQUENCE [LARGE SCALE GENOMIC DNA]</scope>
    <source>
        <strain evidence="4 5">YIM 123512</strain>
    </source>
</reference>
<dbReference type="Proteomes" id="UP000473325">
    <property type="component" value="Unassembled WGS sequence"/>
</dbReference>
<organism evidence="4 5">
    <name type="scientific">Nocardioides flavescens</name>
    <dbReference type="NCBI Taxonomy" id="2691959"/>
    <lineage>
        <taxon>Bacteria</taxon>
        <taxon>Bacillati</taxon>
        <taxon>Actinomycetota</taxon>
        <taxon>Actinomycetes</taxon>
        <taxon>Propionibacteriales</taxon>
        <taxon>Nocardioidaceae</taxon>
        <taxon>Nocardioides</taxon>
    </lineage>
</organism>
<evidence type="ECO:0000313" key="5">
    <source>
        <dbReference type="Proteomes" id="UP000473325"/>
    </source>
</evidence>
<gene>
    <name evidence="4" type="ORF">GRQ65_07210</name>
</gene>
<keyword evidence="2" id="KW-0732">Signal</keyword>
<dbReference type="Gene3D" id="3.10.450.40">
    <property type="match status" value="1"/>
</dbReference>
<feature type="compositionally biased region" description="Polar residues" evidence="1">
    <location>
        <begin position="61"/>
        <end position="73"/>
    </location>
</feature>
<dbReference type="InterPro" id="IPR025711">
    <property type="entry name" value="PepSY"/>
</dbReference>
<evidence type="ECO:0000256" key="2">
    <source>
        <dbReference type="SAM" id="SignalP"/>
    </source>
</evidence>
<feature type="signal peptide" evidence="2">
    <location>
        <begin position="1"/>
        <end position="26"/>
    </location>
</feature>
<sequence length="220" mass="22054">MNRPLRTRLAVAAVSAPLALALVACGSDDDSDDGAVSAPATTSAPSSASTDSSDDGVTAPSADTSSPVDTVAPSTGVSALTAAATGQGAVDGSTVFAVDRDDSGSWEVSVVDADGTEYDVRVSADGASVEGDPVEDTDDGDDADRDLEERQRLLDVPVDYEAAAQAASSAGGTGEPTGLELDEDNGTATWEVQYGEDTGTETTVRVDAQSGEVTGTENDD</sequence>
<feature type="compositionally biased region" description="Acidic residues" evidence="1">
    <location>
        <begin position="132"/>
        <end position="146"/>
    </location>
</feature>
<dbReference type="AlphaFoldDB" id="A0A6L7EUI4"/>
<feature type="domain" description="PepSY" evidence="3">
    <location>
        <begin position="164"/>
        <end position="217"/>
    </location>
</feature>
<feature type="chain" id="PRO_5026942698" description="PepSY domain-containing protein" evidence="2">
    <location>
        <begin position="27"/>
        <end position="220"/>
    </location>
</feature>
<evidence type="ECO:0000259" key="3">
    <source>
        <dbReference type="Pfam" id="PF03413"/>
    </source>
</evidence>
<evidence type="ECO:0000256" key="1">
    <source>
        <dbReference type="SAM" id="MobiDB-lite"/>
    </source>
</evidence>
<evidence type="ECO:0000313" key="4">
    <source>
        <dbReference type="EMBL" id="MXG89336.1"/>
    </source>
</evidence>
<keyword evidence="5" id="KW-1185">Reference proteome</keyword>
<dbReference type="Pfam" id="PF03413">
    <property type="entry name" value="PepSY"/>
    <property type="match status" value="1"/>
</dbReference>
<dbReference type="EMBL" id="WUEK01000004">
    <property type="protein sequence ID" value="MXG89336.1"/>
    <property type="molecule type" value="Genomic_DNA"/>
</dbReference>
<feature type="region of interest" description="Disordered" evidence="1">
    <location>
        <begin position="160"/>
        <end position="220"/>
    </location>
</feature>